<dbReference type="AlphaFoldDB" id="A0A1M6CUE0"/>
<evidence type="ECO:0000256" key="1">
    <source>
        <dbReference type="SAM" id="Coils"/>
    </source>
</evidence>
<sequence>MDICLKEQLYAHCLNYVEERLSRLQKNIGTLQEALTSETKSSAGDKHETGRAMIQLEREKLGQQLAEAQNLKEVFRKIPLKTTANTISLGSLVQTTGLHYYLSISVGEIKLQGQTFYAIAPNTPIGKLLMGKTKGDAVIFNKKEFTILTIN</sequence>
<feature type="coiled-coil region" evidence="1">
    <location>
        <begin position="14"/>
        <end position="71"/>
    </location>
</feature>
<evidence type="ECO:0008006" key="4">
    <source>
        <dbReference type="Google" id="ProtNLM"/>
    </source>
</evidence>
<keyword evidence="1" id="KW-0175">Coiled coil</keyword>
<accession>A0A1M6CUE0</accession>
<protein>
    <recommendedName>
        <fullName evidence="4">3-oxoacyl-ACP synthase</fullName>
    </recommendedName>
</protein>
<dbReference type="EMBL" id="FQYX01000004">
    <property type="protein sequence ID" value="SHI64559.1"/>
    <property type="molecule type" value="Genomic_DNA"/>
</dbReference>
<evidence type="ECO:0000313" key="2">
    <source>
        <dbReference type="EMBL" id="SHI64559.1"/>
    </source>
</evidence>
<reference evidence="2 3" key="1">
    <citation type="submission" date="2016-11" db="EMBL/GenBank/DDBJ databases">
        <authorList>
            <person name="Jaros S."/>
            <person name="Januszkiewicz K."/>
            <person name="Wedrychowicz H."/>
        </authorList>
    </citation>
    <scope>NUCLEOTIDE SEQUENCE [LARGE SCALE GENOMIC DNA]</scope>
    <source>
        <strain evidence="2 3">CGMCC 1.8863</strain>
    </source>
</reference>
<organism evidence="2 3">
    <name type="scientific">Arenibacter nanhaiticus</name>
    <dbReference type="NCBI Taxonomy" id="558155"/>
    <lineage>
        <taxon>Bacteria</taxon>
        <taxon>Pseudomonadati</taxon>
        <taxon>Bacteroidota</taxon>
        <taxon>Flavobacteriia</taxon>
        <taxon>Flavobacteriales</taxon>
        <taxon>Flavobacteriaceae</taxon>
        <taxon>Arenibacter</taxon>
    </lineage>
</organism>
<dbReference type="RefSeq" id="WP_317045381.1">
    <property type="nucleotide sequence ID" value="NZ_FQYX01000004.1"/>
</dbReference>
<dbReference type="STRING" id="558155.SAMN04487911_10455"/>
<name>A0A1M6CUE0_9FLAO</name>
<proteinExistence type="predicted"/>
<gene>
    <name evidence="2" type="ORF">SAMN04487911_10455</name>
</gene>
<keyword evidence="3" id="KW-1185">Reference proteome</keyword>
<dbReference type="Proteomes" id="UP000184231">
    <property type="component" value="Unassembled WGS sequence"/>
</dbReference>
<evidence type="ECO:0000313" key="3">
    <source>
        <dbReference type="Proteomes" id="UP000184231"/>
    </source>
</evidence>